<dbReference type="AlphaFoldDB" id="A0AAD6SGV1"/>
<evidence type="ECO:0000313" key="2">
    <source>
        <dbReference type="EMBL" id="KAJ7027418.1"/>
    </source>
</evidence>
<evidence type="ECO:0000313" key="3">
    <source>
        <dbReference type="Proteomes" id="UP001218188"/>
    </source>
</evidence>
<reference evidence="2" key="1">
    <citation type="submission" date="2023-03" db="EMBL/GenBank/DDBJ databases">
        <title>Massive genome expansion in bonnet fungi (Mycena s.s.) driven by repeated elements and novel gene families across ecological guilds.</title>
        <authorList>
            <consortium name="Lawrence Berkeley National Laboratory"/>
            <person name="Harder C.B."/>
            <person name="Miyauchi S."/>
            <person name="Viragh M."/>
            <person name="Kuo A."/>
            <person name="Thoen E."/>
            <person name="Andreopoulos B."/>
            <person name="Lu D."/>
            <person name="Skrede I."/>
            <person name="Drula E."/>
            <person name="Henrissat B."/>
            <person name="Morin E."/>
            <person name="Kohler A."/>
            <person name="Barry K."/>
            <person name="LaButti K."/>
            <person name="Morin E."/>
            <person name="Salamov A."/>
            <person name="Lipzen A."/>
            <person name="Mereny Z."/>
            <person name="Hegedus B."/>
            <person name="Baldrian P."/>
            <person name="Stursova M."/>
            <person name="Weitz H."/>
            <person name="Taylor A."/>
            <person name="Grigoriev I.V."/>
            <person name="Nagy L.G."/>
            <person name="Martin F."/>
            <person name="Kauserud H."/>
        </authorList>
    </citation>
    <scope>NUCLEOTIDE SEQUENCE</scope>
    <source>
        <strain evidence="2">CBHHK200</strain>
    </source>
</reference>
<comment type="caution">
    <text evidence="2">The sequence shown here is derived from an EMBL/GenBank/DDBJ whole genome shotgun (WGS) entry which is preliminary data.</text>
</comment>
<evidence type="ECO:0000256" key="1">
    <source>
        <dbReference type="SAM" id="MobiDB-lite"/>
    </source>
</evidence>
<accession>A0AAD6SGV1</accession>
<dbReference type="EMBL" id="JARJCM010000124">
    <property type="protein sequence ID" value="KAJ7027418.1"/>
    <property type="molecule type" value="Genomic_DNA"/>
</dbReference>
<feature type="compositionally biased region" description="Basic and acidic residues" evidence="1">
    <location>
        <begin position="346"/>
        <end position="356"/>
    </location>
</feature>
<sequence>MPTTSASKPVRAGSTTTRAPRLRAGASKTSKETRTFATRAFKRRIPQPHDVGEEGFGVGALCGGTAPRGRYKREGGERSGDGGVVRRVEREIMEVSSEEKKERDVGYRTTKIACGASIRSSAADEQPYRAHHNVHDARAVIPYRSPPSARTGHARGTHPRVREHSTTRAHAPTRRLLAPEEHEACGAYEEAAGIMSLRLKASTDASAAERPAHASHPPHPIASETHRQRRHFGACKVLVANETAGEKGARRNMNEQQASNEYAALTVWMRVEAARTSRAQEAWGADAWPRPGHNNHGGDGAPYRTLVHRSAVYDPRRGRIRTAQRTSGYTSLCVVMLRLVVRRSQQDVLREEESEKRKVKKKEYVVSDASAQSLRRTPLAQKESGREHPGGGSALSTSSLAARPSASRAKTAALVHGGYTVPLRAVLKNEIKDSPHPTNAVPTNTVPRRVQFIQKFASNSEGSKLLN</sequence>
<organism evidence="2 3">
    <name type="scientific">Mycena alexandri</name>
    <dbReference type="NCBI Taxonomy" id="1745969"/>
    <lineage>
        <taxon>Eukaryota</taxon>
        <taxon>Fungi</taxon>
        <taxon>Dikarya</taxon>
        <taxon>Basidiomycota</taxon>
        <taxon>Agaricomycotina</taxon>
        <taxon>Agaricomycetes</taxon>
        <taxon>Agaricomycetidae</taxon>
        <taxon>Agaricales</taxon>
        <taxon>Marasmiineae</taxon>
        <taxon>Mycenaceae</taxon>
        <taxon>Mycena</taxon>
    </lineage>
</organism>
<feature type="region of interest" description="Disordered" evidence="1">
    <location>
        <begin position="202"/>
        <end position="228"/>
    </location>
</feature>
<gene>
    <name evidence="2" type="ORF">C8F04DRAFT_1189546</name>
</gene>
<proteinExistence type="predicted"/>
<keyword evidence="3" id="KW-1185">Reference proteome</keyword>
<dbReference type="Proteomes" id="UP001218188">
    <property type="component" value="Unassembled WGS sequence"/>
</dbReference>
<feature type="region of interest" description="Disordered" evidence="1">
    <location>
        <begin position="346"/>
        <end position="403"/>
    </location>
</feature>
<name>A0AAD6SGV1_9AGAR</name>
<feature type="region of interest" description="Disordered" evidence="1">
    <location>
        <begin position="144"/>
        <end position="171"/>
    </location>
</feature>
<feature type="region of interest" description="Disordered" evidence="1">
    <location>
        <begin position="1"/>
        <end position="53"/>
    </location>
</feature>
<protein>
    <submittedName>
        <fullName evidence="2">Uncharacterized protein</fullName>
    </submittedName>
</protein>
<feature type="compositionally biased region" description="Low complexity" evidence="1">
    <location>
        <begin position="394"/>
        <end position="403"/>
    </location>
</feature>
<feature type="compositionally biased region" description="Polar residues" evidence="1">
    <location>
        <begin position="1"/>
        <end position="18"/>
    </location>
</feature>